<keyword evidence="4" id="KW-1185">Reference proteome</keyword>
<dbReference type="GeneID" id="59335119"/>
<protein>
    <submittedName>
        <fullName evidence="3">Uncharacterized protein</fullName>
    </submittedName>
</protein>
<keyword evidence="2" id="KW-0812">Transmembrane</keyword>
<feature type="transmembrane region" description="Helical" evidence="2">
    <location>
        <begin position="27"/>
        <end position="47"/>
    </location>
</feature>
<feature type="compositionally biased region" description="Basic and acidic residues" evidence="1">
    <location>
        <begin position="369"/>
        <end position="399"/>
    </location>
</feature>
<reference evidence="3 4" key="1">
    <citation type="journal article" date="2020" name="Genomics">
        <title>Complete, high-quality genomes from long-read metagenomic sequencing of two wolf lichen thalli reveals enigmatic genome architecture.</title>
        <authorList>
            <person name="McKenzie S.K."/>
            <person name="Walston R.F."/>
            <person name="Allen J.L."/>
        </authorList>
    </citation>
    <scope>NUCLEOTIDE SEQUENCE [LARGE SCALE GENOMIC DNA]</scope>
    <source>
        <strain evidence="3">WasteWater1</strain>
    </source>
</reference>
<dbReference type="RefSeq" id="XP_037147051.1">
    <property type="nucleotide sequence ID" value="XM_037297615.1"/>
</dbReference>
<accession>A0A8H6C6M8</accession>
<keyword evidence="2" id="KW-1133">Transmembrane helix</keyword>
<feature type="transmembrane region" description="Helical" evidence="2">
    <location>
        <begin position="96"/>
        <end position="116"/>
    </location>
</feature>
<feature type="region of interest" description="Disordered" evidence="1">
    <location>
        <begin position="358"/>
        <end position="401"/>
    </location>
</feature>
<sequence length="419" mass="47387">MGQPSLPQWRPRRTLIDLYNEKDQTLWYWRAAATLSALLIMIGFLIFPSAFKQNASLTISSKSATITAIILLVLGYVLSFVTALICRSWIFQLDIIFVPCLSSSVLGLINILYSLSTHEKSLQWTSPSIVALVLSTISTLTYTTIALLTFRKIHIVRARDAMHRYHSESTDAMMPESELQRQQLLRLLLQQEDAKQQNPDNGQSTFKIDWPGNADRRSTVVTLRNLPRAVRSSYGNRNSDLYGDQDANPPPLPPMDSVTEEASVDPRFGSSDGLLPLGERTYIPSNNSHIDGDIPGIVNTRYDSPIRSSLSNLPQLQANGYPIEKPEVQDLIVQHPTQRPEYHIVDEHARGRDQYRMVNQQGQQSNDAPRSRSRESRRIEIELADRGKARDGGRRRQELEGVEVIGSIRRVETDGWGRR</sequence>
<evidence type="ECO:0000256" key="1">
    <source>
        <dbReference type="SAM" id="MobiDB-lite"/>
    </source>
</evidence>
<proteinExistence type="predicted"/>
<dbReference type="EMBL" id="JACCJB010000026">
    <property type="protein sequence ID" value="KAF6217616.1"/>
    <property type="molecule type" value="Genomic_DNA"/>
</dbReference>
<evidence type="ECO:0000313" key="3">
    <source>
        <dbReference type="EMBL" id="KAF6217616.1"/>
    </source>
</evidence>
<comment type="caution">
    <text evidence="3">The sequence shown here is derived from an EMBL/GenBank/DDBJ whole genome shotgun (WGS) entry which is preliminary data.</text>
</comment>
<evidence type="ECO:0000256" key="2">
    <source>
        <dbReference type="SAM" id="Phobius"/>
    </source>
</evidence>
<keyword evidence="2" id="KW-0472">Membrane</keyword>
<feature type="compositionally biased region" description="Polar residues" evidence="1">
    <location>
        <begin position="358"/>
        <end position="368"/>
    </location>
</feature>
<organism evidence="3 4">
    <name type="scientific">Letharia lupina</name>
    <dbReference type="NCBI Taxonomy" id="560253"/>
    <lineage>
        <taxon>Eukaryota</taxon>
        <taxon>Fungi</taxon>
        <taxon>Dikarya</taxon>
        <taxon>Ascomycota</taxon>
        <taxon>Pezizomycotina</taxon>
        <taxon>Lecanoromycetes</taxon>
        <taxon>OSLEUM clade</taxon>
        <taxon>Lecanoromycetidae</taxon>
        <taxon>Lecanorales</taxon>
        <taxon>Lecanorineae</taxon>
        <taxon>Parmeliaceae</taxon>
        <taxon>Letharia</taxon>
    </lineage>
</organism>
<dbReference type="AlphaFoldDB" id="A0A8H6C6M8"/>
<dbReference type="Proteomes" id="UP000593566">
    <property type="component" value="Unassembled WGS sequence"/>
</dbReference>
<feature type="transmembrane region" description="Helical" evidence="2">
    <location>
        <begin position="68"/>
        <end position="90"/>
    </location>
</feature>
<name>A0A8H6C6M8_9LECA</name>
<feature type="region of interest" description="Disordered" evidence="1">
    <location>
        <begin position="232"/>
        <end position="260"/>
    </location>
</feature>
<evidence type="ECO:0000313" key="4">
    <source>
        <dbReference type="Proteomes" id="UP000593566"/>
    </source>
</evidence>
<feature type="transmembrane region" description="Helical" evidence="2">
    <location>
        <begin position="128"/>
        <end position="150"/>
    </location>
</feature>
<gene>
    <name evidence="3" type="ORF">HO133_006718</name>
</gene>